<dbReference type="Proteomes" id="UP000198211">
    <property type="component" value="Unassembled WGS sequence"/>
</dbReference>
<reference evidence="3" key="1">
    <citation type="submission" date="2017-03" db="EMBL/GenBank/DDBJ databases">
        <title>Phytopthora megakarya and P. palmivora, two closely related causual agents of cacao black pod achieved similar genome size and gene model numbers by different mechanisms.</title>
        <authorList>
            <person name="Ali S."/>
            <person name="Shao J."/>
            <person name="Larry D.J."/>
            <person name="Kronmiller B."/>
            <person name="Shen D."/>
            <person name="Strem M.D."/>
            <person name="Melnick R.L."/>
            <person name="Guiltinan M.J."/>
            <person name="Tyler B.M."/>
            <person name="Meinhardt L.W."/>
            <person name="Bailey B.A."/>
        </authorList>
    </citation>
    <scope>NUCLEOTIDE SEQUENCE [LARGE SCALE GENOMIC DNA]</scope>
    <source>
        <strain evidence="3">zdho120</strain>
    </source>
</reference>
<feature type="compositionally biased region" description="Polar residues" evidence="1">
    <location>
        <begin position="1"/>
        <end position="15"/>
    </location>
</feature>
<gene>
    <name evidence="2" type="ORF">PHMEG_00034176</name>
</gene>
<comment type="caution">
    <text evidence="2">The sequence shown here is derived from an EMBL/GenBank/DDBJ whole genome shotgun (WGS) entry which is preliminary data.</text>
</comment>
<organism evidence="2 3">
    <name type="scientific">Phytophthora megakarya</name>
    <dbReference type="NCBI Taxonomy" id="4795"/>
    <lineage>
        <taxon>Eukaryota</taxon>
        <taxon>Sar</taxon>
        <taxon>Stramenopiles</taxon>
        <taxon>Oomycota</taxon>
        <taxon>Peronosporomycetes</taxon>
        <taxon>Peronosporales</taxon>
        <taxon>Peronosporaceae</taxon>
        <taxon>Phytophthora</taxon>
    </lineage>
</organism>
<evidence type="ECO:0000313" key="2">
    <source>
        <dbReference type="EMBL" id="OWY95742.1"/>
    </source>
</evidence>
<keyword evidence="3" id="KW-1185">Reference proteome</keyword>
<dbReference type="OrthoDB" id="129779at2759"/>
<evidence type="ECO:0000313" key="3">
    <source>
        <dbReference type="Proteomes" id="UP000198211"/>
    </source>
</evidence>
<name>A0A225URL4_9STRA</name>
<protein>
    <submittedName>
        <fullName evidence="2">Uncharacterized protein</fullName>
    </submittedName>
</protein>
<dbReference type="EMBL" id="NBNE01012548">
    <property type="protein sequence ID" value="OWY95742.1"/>
    <property type="molecule type" value="Genomic_DNA"/>
</dbReference>
<proteinExistence type="predicted"/>
<accession>A0A225URL4</accession>
<sequence length="278" mass="29019">MITRGTTTTPNSPSSRAEVAPPVGDSRVEDPVIVDVTEGGDSWASTAARRTSNPPPLRTSKRGSGLAITGAALAEARKGKKKLTKRGAPAAATEASRKKATDVDDHGSETDSVDKSALAPPKRAKKTPARAPAAETQPAPTSFPPQRPDRGFDLGAFMASFEPGASSLERPPALVSSQPAVSPIVDPDADVRSELRFLKDEVLRLRGLLSQDASTPSGFPRTVVTAPNAKGELPPNEVCFLTSSSFPESAKKAKGDYNPPQAHLLAASRMFKGFGAAS</sequence>
<feature type="compositionally biased region" description="Basic and acidic residues" evidence="1">
    <location>
        <begin position="95"/>
        <end position="114"/>
    </location>
</feature>
<feature type="compositionally biased region" description="Polar residues" evidence="1">
    <location>
        <begin position="43"/>
        <end position="52"/>
    </location>
</feature>
<dbReference type="STRING" id="4795.A0A225URL4"/>
<evidence type="ECO:0000256" key="1">
    <source>
        <dbReference type="SAM" id="MobiDB-lite"/>
    </source>
</evidence>
<feature type="region of interest" description="Disordered" evidence="1">
    <location>
        <begin position="1"/>
        <end position="185"/>
    </location>
</feature>
<feature type="non-terminal residue" evidence="2">
    <location>
        <position position="278"/>
    </location>
</feature>
<dbReference type="AlphaFoldDB" id="A0A225URL4"/>